<sequence>MSRPDQLAVFNVDRETVDVRVRQHHLLVDVLRDGCGRTGVKEGCESASCGACTVLIEGQPTLSCITLALDAAGKAIQTVEGLVAPDGSLHLLQKAFIDNHAIQCGFCTPGMLLAAVALLERNPDPTESDVREAISGNICRCTGYVRIVRAILAAAALEKSEASNEQTEVVQ</sequence>
<dbReference type="InterPro" id="IPR036010">
    <property type="entry name" value="2Fe-2S_ferredoxin-like_sf"/>
</dbReference>
<accession>A0ABW9E2T9</accession>
<evidence type="ECO:0000313" key="8">
    <source>
        <dbReference type="Proteomes" id="UP001629432"/>
    </source>
</evidence>
<dbReference type="Gene3D" id="3.10.20.30">
    <property type="match status" value="1"/>
</dbReference>
<dbReference type="InterPro" id="IPR002888">
    <property type="entry name" value="2Fe-2S-bd"/>
</dbReference>
<keyword evidence="1" id="KW-0001">2Fe-2S</keyword>
<dbReference type="InterPro" id="IPR036884">
    <property type="entry name" value="2Fe-2S-bd_dom_sf"/>
</dbReference>
<keyword evidence="4" id="KW-0408">Iron</keyword>
<dbReference type="PROSITE" id="PS51085">
    <property type="entry name" value="2FE2S_FER_2"/>
    <property type="match status" value="1"/>
</dbReference>
<dbReference type="Gene3D" id="1.10.150.120">
    <property type="entry name" value="[2Fe-2S]-binding domain"/>
    <property type="match status" value="1"/>
</dbReference>
<dbReference type="Pfam" id="PF01799">
    <property type="entry name" value="Fer2_2"/>
    <property type="match status" value="1"/>
</dbReference>
<evidence type="ECO:0000256" key="2">
    <source>
        <dbReference type="ARBA" id="ARBA00022723"/>
    </source>
</evidence>
<dbReference type="InterPro" id="IPR012675">
    <property type="entry name" value="Beta-grasp_dom_sf"/>
</dbReference>
<dbReference type="SUPFAM" id="SSF54292">
    <property type="entry name" value="2Fe-2S ferredoxin-like"/>
    <property type="match status" value="1"/>
</dbReference>
<reference evidence="7 8" key="1">
    <citation type="journal article" date="2024" name="Chem. Sci.">
        <title>Discovery of megapolipeptins by genome mining of a Burkholderiales bacteria collection.</title>
        <authorList>
            <person name="Paulo B.S."/>
            <person name="Recchia M.J.J."/>
            <person name="Lee S."/>
            <person name="Fergusson C.H."/>
            <person name="Romanowski S.B."/>
            <person name="Hernandez A."/>
            <person name="Krull N."/>
            <person name="Liu D.Y."/>
            <person name="Cavanagh H."/>
            <person name="Bos A."/>
            <person name="Gray C.A."/>
            <person name="Murphy B.T."/>
            <person name="Linington R.G."/>
            <person name="Eustaquio A.S."/>
        </authorList>
    </citation>
    <scope>NUCLEOTIDE SEQUENCE [LARGE SCALE GENOMIC DNA]</scope>
    <source>
        <strain evidence="7 8">RL17-338-BIC-A</strain>
    </source>
</reference>
<evidence type="ECO:0000259" key="6">
    <source>
        <dbReference type="PROSITE" id="PS51085"/>
    </source>
</evidence>
<organism evidence="7 8">
    <name type="scientific">Paraburkholderia metrosideri</name>
    <dbReference type="NCBI Taxonomy" id="580937"/>
    <lineage>
        <taxon>Bacteria</taxon>
        <taxon>Pseudomonadati</taxon>
        <taxon>Pseudomonadota</taxon>
        <taxon>Betaproteobacteria</taxon>
        <taxon>Burkholderiales</taxon>
        <taxon>Burkholderiaceae</taxon>
        <taxon>Paraburkholderia</taxon>
    </lineage>
</organism>
<dbReference type="RefSeq" id="WP_408340299.1">
    <property type="nucleotide sequence ID" value="NZ_JAQQCF010000047.1"/>
</dbReference>
<feature type="domain" description="2Fe-2S ferredoxin-type" evidence="6">
    <location>
        <begin position="5"/>
        <end position="82"/>
    </location>
</feature>
<dbReference type="Pfam" id="PF00111">
    <property type="entry name" value="Fer2"/>
    <property type="match status" value="1"/>
</dbReference>
<evidence type="ECO:0000256" key="1">
    <source>
        <dbReference type="ARBA" id="ARBA00022714"/>
    </source>
</evidence>
<dbReference type="InterPro" id="IPR051452">
    <property type="entry name" value="Diverse_Oxidoreductases"/>
</dbReference>
<gene>
    <name evidence="7" type="ORF">PQQ63_34005</name>
</gene>
<evidence type="ECO:0000313" key="7">
    <source>
        <dbReference type="EMBL" id="MFM0641705.1"/>
    </source>
</evidence>
<keyword evidence="3" id="KW-0560">Oxidoreductase</keyword>
<comment type="caution">
    <text evidence="7">The sequence shown here is derived from an EMBL/GenBank/DDBJ whole genome shotgun (WGS) entry which is preliminary data.</text>
</comment>
<dbReference type="PANTHER" id="PTHR44379">
    <property type="entry name" value="OXIDOREDUCTASE WITH IRON-SULFUR SUBUNIT"/>
    <property type="match status" value="1"/>
</dbReference>
<dbReference type="InterPro" id="IPR006058">
    <property type="entry name" value="2Fe2S_fd_BS"/>
</dbReference>
<keyword evidence="8" id="KW-1185">Reference proteome</keyword>
<protein>
    <submittedName>
        <fullName evidence="7">(2Fe-2S)-binding protein</fullName>
    </submittedName>
</protein>
<proteinExistence type="predicted"/>
<dbReference type="PROSITE" id="PS00197">
    <property type="entry name" value="2FE2S_FER_1"/>
    <property type="match status" value="1"/>
</dbReference>
<dbReference type="SUPFAM" id="SSF47741">
    <property type="entry name" value="CO dehydrogenase ISP C-domain like"/>
    <property type="match status" value="1"/>
</dbReference>
<dbReference type="Proteomes" id="UP001629432">
    <property type="component" value="Unassembled WGS sequence"/>
</dbReference>
<keyword evidence="5" id="KW-0411">Iron-sulfur</keyword>
<dbReference type="EMBL" id="JAQQCF010000047">
    <property type="protein sequence ID" value="MFM0641705.1"/>
    <property type="molecule type" value="Genomic_DNA"/>
</dbReference>
<dbReference type="InterPro" id="IPR001041">
    <property type="entry name" value="2Fe-2S_ferredoxin-type"/>
</dbReference>
<keyword evidence="2" id="KW-0479">Metal-binding</keyword>
<evidence type="ECO:0000256" key="4">
    <source>
        <dbReference type="ARBA" id="ARBA00023004"/>
    </source>
</evidence>
<evidence type="ECO:0000256" key="3">
    <source>
        <dbReference type="ARBA" id="ARBA00023002"/>
    </source>
</evidence>
<dbReference type="PANTHER" id="PTHR44379:SF5">
    <property type="entry name" value="OXIDOREDUCTASE WITH IRON-SULFUR SUBUNIT"/>
    <property type="match status" value="1"/>
</dbReference>
<name>A0ABW9E2T9_9BURK</name>
<evidence type="ECO:0000256" key="5">
    <source>
        <dbReference type="ARBA" id="ARBA00023014"/>
    </source>
</evidence>